<keyword evidence="3 8" id="KW-1134">Transmembrane beta strand</keyword>
<comment type="subcellular location">
    <subcellularLocation>
        <location evidence="1 8">Cell outer membrane</location>
        <topology evidence="1 8">Multi-pass membrane protein</topology>
    </subcellularLocation>
</comment>
<evidence type="ECO:0008006" key="14">
    <source>
        <dbReference type="Google" id="ProtNLM"/>
    </source>
</evidence>
<dbReference type="InterPro" id="IPR036942">
    <property type="entry name" value="Beta-barrel_TonB_sf"/>
</dbReference>
<evidence type="ECO:0000256" key="3">
    <source>
        <dbReference type="ARBA" id="ARBA00022452"/>
    </source>
</evidence>
<dbReference type="KEGG" id="xcb:XC_3706"/>
<dbReference type="HOGENOM" id="CLU_006935_2_0_6"/>
<reference evidence="12 13" key="1">
    <citation type="journal article" date="2005" name="Genome Res.">
        <title>Comparative and functional genomic analyses of the pathogenicity of phytopathogen Xanthomonas campestris pv. campestris.</title>
        <authorList>
            <person name="Qian W."/>
            <person name="Jia Y."/>
            <person name="Ren S.X."/>
            <person name="He Y.Q."/>
            <person name="Feng J.X."/>
            <person name="Lu L.F."/>
            <person name="Sun Q."/>
            <person name="Ying G."/>
            <person name="Tang D.J."/>
            <person name="Tang H."/>
            <person name="Wu W."/>
            <person name="Hao P."/>
            <person name="Wang L."/>
            <person name="Jiang B.L."/>
            <person name="Zeng S."/>
            <person name="Gu W.Y."/>
            <person name="Lu G."/>
            <person name="Rong L."/>
            <person name="Tian Y."/>
            <person name="Yao Z."/>
            <person name="Fu G."/>
            <person name="Chen B."/>
            <person name="Fang R."/>
            <person name="Qiang B."/>
            <person name="Chen Z."/>
            <person name="Zhao G.P."/>
            <person name="Tang J.L."/>
            <person name="He C."/>
        </authorList>
    </citation>
    <scope>NUCLEOTIDE SEQUENCE [LARGE SCALE GENOMIC DNA]</scope>
    <source>
        <strain evidence="12 13">8004</strain>
    </source>
</reference>
<protein>
    <recommendedName>
        <fullName evidence="14">TonB-dependent receptor</fullName>
    </recommendedName>
</protein>
<evidence type="ECO:0000256" key="6">
    <source>
        <dbReference type="ARBA" id="ARBA00023136"/>
    </source>
</evidence>
<feature type="domain" description="TonB-dependent receptor-like beta-barrel" evidence="10">
    <location>
        <begin position="436"/>
        <end position="891"/>
    </location>
</feature>
<keyword evidence="4 8" id="KW-0812">Transmembrane</keyword>
<dbReference type="Gene3D" id="2.170.130.10">
    <property type="entry name" value="TonB-dependent receptor, plug domain"/>
    <property type="match status" value="1"/>
</dbReference>
<dbReference type="InterPro" id="IPR010104">
    <property type="entry name" value="TonB_rcpt_bac"/>
</dbReference>
<dbReference type="PROSITE" id="PS52016">
    <property type="entry name" value="TONB_DEPENDENT_REC_3"/>
    <property type="match status" value="1"/>
</dbReference>
<dbReference type="CDD" id="cd01347">
    <property type="entry name" value="ligand_gated_channel"/>
    <property type="match status" value="1"/>
</dbReference>
<dbReference type="InterPro" id="IPR039426">
    <property type="entry name" value="TonB-dep_rcpt-like"/>
</dbReference>
<evidence type="ECO:0000259" key="10">
    <source>
        <dbReference type="Pfam" id="PF00593"/>
    </source>
</evidence>
<evidence type="ECO:0000313" key="12">
    <source>
        <dbReference type="EMBL" id="AAY50746.1"/>
    </source>
</evidence>
<dbReference type="SUPFAM" id="SSF56935">
    <property type="entry name" value="Porins"/>
    <property type="match status" value="1"/>
</dbReference>
<dbReference type="Proteomes" id="UP000000420">
    <property type="component" value="Chromosome"/>
</dbReference>
<accession>A0A0H2XBC0</accession>
<comment type="similarity">
    <text evidence="8 9">Belongs to the TonB-dependent receptor family.</text>
</comment>
<evidence type="ECO:0000256" key="4">
    <source>
        <dbReference type="ARBA" id="ARBA00022692"/>
    </source>
</evidence>
<keyword evidence="5 9" id="KW-0798">TonB box</keyword>
<name>A0A0H2XBC0_XANC8</name>
<dbReference type="NCBIfam" id="TIGR01782">
    <property type="entry name" value="TonB-Xanth-Caul"/>
    <property type="match status" value="1"/>
</dbReference>
<organism evidence="12 13">
    <name type="scientific">Xanthomonas campestris pv. campestris (strain 8004)</name>
    <dbReference type="NCBI Taxonomy" id="314565"/>
    <lineage>
        <taxon>Bacteria</taxon>
        <taxon>Pseudomonadati</taxon>
        <taxon>Pseudomonadota</taxon>
        <taxon>Gammaproteobacteria</taxon>
        <taxon>Lysobacterales</taxon>
        <taxon>Lysobacteraceae</taxon>
        <taxon>Xanthomonas</taxon>
    </lineage>
</organism>
<gene>
    <name evidence="12" type="ordered locus">XC_3706</name>
</gene>
<dbReference type="InterPro" id="IPR037066">
    <property type="entry name" value="Plug_dom_sf"/>
</dbReference>
<sequence>MAASHTSRMSSAFHTNFFSWRAPTWPPGSGPAPPPSENLMTFAPVHPARRPRHAVLMLAVTAALTSATVQAQQAGATFTQTTELDRVQVLGSYASSLERALKDKRYAPSVIDSIEAEDIGKLPAQNVAEALQRLPGVTIERDRGEGVYVRVRGLGPNFQVTTLNGQTMAVNENVRNSGQTGRQFRFDTLPAELVSGLEVIKSPTAALDEGAIGGVVNVKTFRPLQLGNAETHLSAELSHPQLADENDPRVSGLYNWVNADKSLGVLFAAAYAERSLRQDRVNETYWEHYADGIDGNGDGIADTGAIYAPSAIRPTLELEQRKRIGVASSIQFAPSEALEFNLDLFYARQQVDYDEFAIGTGWEPRNMRNLSIAGNAVTAFDYQNGQVQLSRETSGMTDENRSVRFSGAWQGNAWKLQGTGFVSRAHSWNDAPIRRTRLRTGTTVDQRVVFPTASGNNLPQWSFTDGYDPTDPAQTPGRRLEWRIIDAVDHERALQFDADRMLEGGVFSALKLGAKYRTRERRYDRTDLVNNSIAGRRFDASYFYPSLPVSDMLDGGNGQLPRQWLAPSEAPFWGDWPTAADLANSPTSEDLQNSYRVLEDISSAYAMLEFSTPLGGRDVRGNVGVRGVHTQQRTEGHANLDGAAQPVVFERSYNDVLPSLNVAYDLRPTMVLRGAAAKVITRPDLTDLSSKLTFNSSGEVLTASGGNPNLEPFEALQYDLTFEWYTSPSSALVAGVFYKDISRFVQTQFSNLDYQGRRYLLSSKVNGGKAKVQGVELAWQQVFTGLPAPFDGLGMQANYTWTDSEANYVDGDTTFQDALEVVAKNSYNLVGFYEKGPLSVRLSYSWRDDIVNSVGTADIATNNTRAYGTLDGNISWQITPALAVFANAINLTGEVQNMYVGDHLFSGYTDYGRTYSLGLRANF</sequence>
<dbReference type="InterPro" id="IPR012910">
    <property type="entry name" value="Plug_dom"/>
</dbReference>
<keyword evidence="2 8" id="KW-0813">Transport</keyword>
<dbReference type="PANTHER" id="PTHR40980:SF3">
    <property type="entry name" value="TONB-DEPENDENT RECEPTOR-LIKE BETA-BARREL DOMAIN-CONTAINING PROTEIN"/>
    <property type="match status" value="1"/>
</dbReference>
<dbReference type="InterPro" id="IPR000531">
    <property type="entry name" value="Beta-barrel_TonB"/>
</dbReference>
<evidence type="ECO:0000256" key="1">
    <source>
        <dbReference type="ARBA" id="ARBA00004571"/>
    </source>
</evidence>
<evidence type="ECO:0000256" key="5">
    <source>
        <dbReference type="ARBA" id="ARBA00023077"/>
    </source>
</evidence>
<dbReference type="Pfam" id="PF07715">
    <property type="entry name" value="Plug"/>
    <property type="match status" value="1"/>
</dbReference>
<evidence type="ECO:0000256" key="8">
    <source>
        <dbReference type="PROSITE-ProRule" id="PRU01360"/>
    </source>
</evidence>
<dbReference type="GO" id="GO:0009279">
    <property type="term" value="C:cell outer membrane"/>
    <property type="evidence" value="ECO:0007669"/>
    <property type="project" value="UniProtKB-SubCell"/>
</dbReference>
<proteinExistence type="inferred from homology"/>
<dbReference type="Gene3D" id="2.40.170.20">
    <property type="entry name" value="TonB-dependent receptor, beta-barrel domain"/>
    <property type="match status" value="1"/>
</dbReference>
<dbReference type="EMBL" id="CP000050">
    <property type="protein sequence ID" value="AAY50746.1"/>
    <property type="molecule type" value="Genomic_DNA"/>
</dbReference>
<evidence type="ECO:0000256" key="9">
    <source>
        <dbReference type="RuleBase" id="RU003357"/>
    </source>
</evidence>
<feature type="domain" description="TonB-dependent receptor plug" evidence="11">
    <location>
        <begin position="104"/>
        <end position="215"/>
    </location>
</feature>
<evidence type="ECO:0000313" key="13">
    <source>
        <dbReference type="Proteomes" id="UP000000420"/>
    </source>
</evidence>
<keyword evidence="7 8" id="KW-0998">Cell outer membrane</keyword>
<dbReference type="AlphaFoldDB" id="A0A0H2XBC0"/>
<dbReference type="Pfam" id="PF00593">
    <property type="entry name" value="TonB_dep_Rec_b-barrel"/>
    <property type="match status" value="1"/>
</dbReference>
<keyword evidence="6 8" id="KW-0472">Membrane</keyword>
<dbReference type="PANTHER" id="PTHR40980">
    <property type="entry name" value="PLUG DOMAIN-CONTAINING PROTEIN"/>
    <property type="match status" value="1"/>
</dbReference>
<evidence type="ECO:0000259" key="11">
    <source>
        <dbReference type="Pfam" id="PF07715"/>
    </source>
</evidence>
<evidence type="ECO:0000256" key="2">
    <source>
        <dbReference type="ARBA" id="ARBA00022448"/>
    </source>
</evidence>
<evidence type="ECO:0000256" key="7">
    <source>
        <dbReference type="ARBA" id="ARBA00023237"/>
    </source>
</evidence>